<accession>A0ABY8LDA4</accession>
<name>A0ABY8LDA4_9RHOB</name>
<evidence type="ECO:0000256" key="1">
    <source>
        <dbReference type="SAM" id="MobiDB-lite"/>
    </source>
</evidence>
<feature type="region of interest" description="Disordered" evidence="1">
    <location>
        <begin position="1"/>
        <end position="26"/>
    </location>
</feature>
<dbReference type="Pfam" id="PF10115">
    <property type="entry name" value="HlyU"/>
    <property type="match status" value="1"/>
</dbReference>
<organism evidence="2 3">
    <name type="scientific">Jannaschia ovalis</name>
    <dbReference type="NCBI Taxonomy" id="3038773"/>
    <lineage>
        <taxon>Bacteria</taxon>
        <taxon>Pseudomonadati</taxon>
        <taxon>Pseudomonadota</taxon>
        <taxon>Alphaproteobacteria</taxon>
        <taxon>Rhodobacterales</taxon>
        <taxon>Roseobacteraceae</taxon>
        <taxon>Jannaschia</taxon>
    </lineage>
</organism>
<dbReference type="EMBL" id="CP122537">
    <property type="protein sequence ID" value="WGH79298.1"/>
    <property type="molecule type" value="Genomic_DNA"/>
</dbReference>
<dbReference type="InterPro" id="IPR018772">
    <property type="entry name" value="Transcription_activator_HlyU"/>
</dbReference>
<sequence>MSLLSRLFGGRREAEPTAAPSESYQGYTITPDPIAAGGEFRIAAVIEKDGRRHELIRADTLRDREAAVAASLGKARQVIDEQGESIFR</sequence>
<dbReference type="RefSeq" id="WP_279966116.1">
    <property type="nucleotide sequence ID" value="NZ_CP122537.1"/>
</dbReference>
<dbReference type="Proteomes" id="UP001243420">
    <property type="component" value="Chromosome"/>
</dbReference>
<reference evidence="2 3" key="1">
    <citation type="submission" date="2023-04" db="EMBL/GenBank/DDBJ databases">
        <title>Jannaschia ovalis sp. nov., a marine bacterium isolated from sea tidal flat.</title>
        <authorList>
            <person name="Kwon D.Y."/>
            <person name="Kim J.-J."/>
        </authorList>
    </citation>
    <scope>NUCLEOTIDE SEQUENCE [LARGE SCALE GENOMIC DNA]</scope>
    <source>
        <strain evidence="2 3">GRR-S6-38</strain>
    </source>
</reference>
<evidence type="ECO:0000313" key="2">
    <source>
        <dbReference type="EMBL" id="WGH79298.1"/>
    </source>
</evidence>
<keyword evidence="3" id="KW-1185">Reference proteome</keyword>
<evidence type="ECO:0000313" key="3">
    <source>
        <dbReference type="Proteomes" id="UP001243420"/>
    </source>
</evidence>
<gene>
    <name evidence="2" type="ORF">P8627_03260</name>
</gene>
<protein>
    <submittedName>
        <fullName evidence="2">HlyU family transcriptional regulator</fullName>
    </submittedName>
</protein>
<proteinExistence type="predicted"/>